<feature type="region of interest" description="Disordered" evidence="1">
    <location>
        <begin position="96"/>
        <end position="119"/>
    </location>
</feature>
<gene>
    <name evidence="2" type="ORF">PHYPSEUDO_012327</name>
</gene>
<dbReference type="AlphaFoldDB" id="A0A8T1VA72"/>
<accession>A0A8T1VA72</accession>
<evidence type="ECO:0000313" key="2">
    <source>
        <dbReference type="EMBL" id="KAG7377008.1"/>
    </source>
</evidence>
<protein>
    <submittedName>
        <fullName evidence="2">Uncharacterized protein</fullName>
    </submittedName>
</protein>
<name>A0A8T1VA72_9STRA</name>
<reference evidence="2" key="1">
    <citation type="submission" date="2021-02" db="EMBL/GenBank/DDBJ databases">
        <authorList>
            <person name="Palmer J.M."/>
        </authorList>
    </citation>
    <scope>NUCLEOTIDE SEQUENCE</scope>
    <source>
        <strain evidence="2">SCRP734</strain>
    </source>
</reference>
<dbReference type="OrthoDB" id="128763at2759"/>
<proteinExistence type="predicted"/>
<dbReference type="EMBL" id="JAGDFM010000591">
    <property type="protein sequence ID" value="KAG7377008.1"/>
    <property type="molecule type" value="Genomic_DNA"/>
</dbReference>
<sequence length="249" mass="26143">MRGLAAADKALVADVGRNVTGLNELTATKLTGEIQTGYLKYNGTLVVGGTIISESEIVHLTGATPGTLEVLKATVTNSGNNIHMMNEFVAATIRDPRKNHHDGQPAYGAGRRGRRDRRRHGNLCDKHCEAGRREEQRCGRGEGAGAGRELGLSVGVLDALAMARDVTVGTAVISETDLKKIDAVTNGIASMNMAIVVDGSMGIAGIGSLSATKLVIGAPVNHTLPVEIGFVPYMFTGNYAYGNDARLDS</sequence>
<comment type="caution">
    <text evidence="2">The sequence shown here is derived from an EMBL/GenBank/DDBJ whole genome shotgun (WGS) entry which is preliminary data.</text>
</comment>
<evidence type="ECO:0000256" key="1">
    <source>
        <dbReference type="SAM" id="MobiDB-lite"/>
    </source>
</evidence>
<organism evidence="2 3">
    <name type="scientific">Phytophthora pseudosyringae</name>
    <dbReference type="NCBI Taxonomy" id="221518"/>
    <lineage>
        <taxon>Eukaryota</taxon>
        <taxon>Sar</taxon>
        <taxon>Stramenopiles</taxon>
        <taxon>Oomycota</taxon>
        <taxon>Peronosporomycetes</taxon>
        <taxon>Peronosporales</taxon>
        <taxon>Peronosporaceae</taxon>
        <taxon>Phytophthora</taxon>
    </lineage>
</organism>
<dbReference type="Proteomes" id="UP000694044">
    <property type="component" value="Unassembled WGS sequence"/>
</dbReference>
<keyword evidence="3" id="KW-1185">Reference proteome</keyword>
<evidence type="ECO:0000313" key="3">
    <source>
        <dbReference type="Proteomes" id="UP000694044"/>
    </source>
</evidence>